<comment type="caution">
    <text evidence="3">The sequence shown here is derived from an EMBL/GenBank/DDBJ whole genome shotgun (WGS) entry which is preliminary data.</text>
</comment>
<organism evidence="3 4">
    <name type="scientific">Streptomyces himalayensis subsp. aureolus</name>
    <dbReference type="NCBI Taxonomy" id="2758039"/>
    <lineage>
        <taxon>Bacteria</taxon>
        <taxon>Bacillati</taxon>
        <taxon>Actinomycetota</taxon>
        <taxon>Actinomycetes</taxon>
        <taxon>Kitasatosporales</taxon>
        <taxon>Streptomycetaceae</taxon>
        <taxon>Streptomyces</taxon>
        <taxon>Streptomyces himalayensis</taxon>
    </lineage>
</organism>
<keyword evidence="2" id="KW-0732">Signal</keyword>
<evidence type="ECO:0000313" key="4">
    <source>
        <dbReference type="Proteomes" id="UP000586976"/>
    </source>
</evidence>
<accession>A0A7W2D6I5</accession>
<evidence type="ECO:0000256" key="2">
    <source>
        <dbReference type="SAM" id="SignalP"/>
    </source>
</evidence>
<feature type="signal peptide" evidence="2">
    <location>
        <begin position="1"/>
        <end position="25"/>
    </location>
</feature>
<reference evidence="3 4" key="1">
    <citation type="submission" date="2020-07" db="EMBL/GenBank/DDBJ databases">
        <title>Streptomyces isolated from Indian soil.</title>
        <authorList>
            <person name="Mandal S."/>
            <person name="Maiti P.K."/>
        </authorList>
    </citation>
    <scope>NUCLEOTIDE SEQUENCE [LARGE SCALE GENOMIC DNA]</scope>
    <source>
        <strain evidence="3 4">PSKA54</strain>
    </source>
</reference>
<sequence length="396" mass="40884">MRLNSSSALVAVTAVVCLTACDTDAAGPTAKRPSSHSAAVPSLSPPGIPSAPELPGRAVFVAFADEHSGFAVMGGCTGQETEAGTDDDHACRQHVAVLEDGKWRLGTSPLPDPSGGDGFTADIFALGPGRASITAGTGRNPDRTWFTDDGARTWKSGTTRVTGTVRAVPESAQLTWDCLKAEEQGGCGRSRLVVTMPDSGRRKALAAQPPLTGVVLPAGSSNSGALWASGLDARTGASALAVSHDQGRTWRAGKLPGPKATTPGWGLRVVEGQDALYAAEPGQLPEEEEVKNGLRALYRSTDGGHSWARVWTYRPGHEPLSILGDPVAATDGSLTIHGESGVYRSTDGGRSFRKTADAGPPGAPSRTPIGYLGSLGQGSYEVSADGIHWHTFTLGG</sequence>
<proteinExistence type="predicted"/>
<feature type="region of interest" description="Disordered" evidence="1">
    <location>
        <begin position="26"/>
        <end position="51"/>
    </location>
</feature>
<keyword evidence="4" id="KW-1185">Reference proteome</keyword>
<evidence type="ECO:0000256" key="1">
    <source>
        <dbReference type="SAM" id="MobiDB-lite"/>
    </source>
</evidence>
<dbReference type="SUPFAM" id="SSF110296">
    <property type="entry name" value="Oligoxyloglucan reducing end-specific cellobiohydrolase"/>
    <property type="match status" value="1"/>
</dbReference>
<feature type="chain" id="PRO_5031333785" evidence="2">
    <location>
        <begin position="26"/>
        <end position="396"/>
    </location>
</feature>
<protein>
    <submittedName>
        <fullName evidence="3">Exo-alpha-sialidase</fullName>
    </submittedName>
</protein>
<dbReference type="EMBL" id="JACEQY010000043">
    <property type="protein sequence ID" value="MBA4865539.1"/>
    <property type="molecule type" value="Genomic_DNA"/>
</dbReference>
<dbReference type="InterPro" id="IPR015943">
    <property type="entry name" value="WD40/YVTN_repeat-like_dom_sf"/>
</dbReference>
<dbReference type="RefSeq" id="WP_181867039.1">
    <property type="nucleotide sequence ID" value="NZ_JACEQY010000043.1"/>
</dbReference>
<name>A0A7W2D6I5_9ACTN</name>
<dbReference type="Gene3D" id="2.130.10.10">
    <property type="entry name" value="YVTN repeat-like/Quinoprotein amine dehydrogenase"/>
    <property type="match status" value="1"/>
</dbReference>
<evidence type="ECO:0000313" key="3">
    <source>
        <dbReference type="EMBL" id="MBA4865539.1"/>
    </source>
</evidence>
<dbReference type="AlphaFoldDB" id="A0A7W2D6I5"/>
<dbReference type="Proteomes" id="UP000586976">
    <property type="component" value="Unassembled WGS sequence"/>
</dbReference>
<gene>
    <name evidence="3" type="ORF">H1V43_30215</name>
</gene>
<feature type="region of interest" description="Disordered" evidence="1">
    <location>
        <begin position="346"/>
        <end position="366"/>
    </location>
</feature>